<protein>
    <recommendedName>
        <fullName evidence="1">DUF7344 domain-containing protein</fullName>
    </recommendedName>
</protein>
<dbReference type="RefSeq" id="WP_310921335.1">
    <property type="nucleotide sequence ID" value="NZ_JAMQON010000006.1"/>
</dbReference>
<evidence type="ECO:0000313" key="3">
    <source>
        <dbReference type="Proteomes" id="UP001259659"/>
    </source>
</evidence>
<feature type="domain" description="DUF7344" evidence="1">
    <location>
        <begin position="9"/>
        <end position="82"/>
    </location>
</feature>
<name>A0ABU2FGU1_9EURY</name>
<dbReference type="InterPro" id="IPR055768">
    <property type="entry name" value="DUF7344"/>
</dbReference>
<evidence type="ECO:0000259" key="1">
    <source>
        <dbReference type="Pfam" id="PF24035"/>
    </source>
</evidence>
<accession>A0ABU2FGU1</accession>
<keyword evidence="3" id="KW-1185">Reference proteome</keyword>
<dbReference type="Proteomes" id="UP001259659">
    <property type="component" value="Unassembled WGS sequence"/>
</dbReference>
<dbReference type="EMBL" id="JAMQON010000006">
    <property type="protein sequence ID" value="MDS0261479.1"/>
    <property type="molecule type" value="Genomic_DNA"/>
</dbReference>
<comment type="caution">
    <text evidence="2">The sequence shown here is derived from an EMBL/GenBank/DDBJ whole genome shotgun (WGS) entry which is preliminary data.</text>
</comment>
<proteinExistence type="predicted"/>
<dbReference type="Pfam" id="PF24035">
    <property type="entry name" value="DUF7344"/>
    <property type="match status" value="1"/>
</dbReference>
<organism evidence="2 3">
    <name type="scientific">Haloarcula saliterrae</name>
    <dbReference type="NCBI Taxonomy" id="2950534"/>
    <lineage>
        <taxon>Archaea</taxon>
        <taxon>Methanobacteriati</taxon>
        <taxon>Methanobacteriota</taxon>
        <taxon>Stenosarchaea group</taxon>
        <taxon>Halobacteria</taxon>
        <taxon>Halobacteriales</taxon>
        <taxon>Haloarculaceae</taxon>
        <taxon>Haloarcula</taxon>
    </lineage>
</organism>
<evidence type="ECO:0000313" key="2">
    <source>
        <dbReference type="EMBL" id="MDS0261479.1"/>
    </source>
</evidence>
<sequence>MIDEDQMLRVLSYPRNRVILKLLNEEARAVHVSELAGQIATNHLDAFERAQTREQIRVSLHHRDLPKLDSAGLVEYDVEENIATLDHFGAVNPEWLDMEFFGELLSRFQAGGETDIVGVVQGRQDVVQSARELVMKADEELFIMIDDTEVFRKCFDSVQAATERDVDVTCGTRHAELRDTVRKRFQDVTIWDPQLDWMNAPSRNPRIARLIISDRNEVLLSLRDESDDPDTPTEFGILGEGKDNPLVVLVRELLGPRLDHLDYQSADFRRELPF</sequence>
<reference evidence="2 3" key="1">
    <citation type="submission" date="2022-06" db="EMBL/GenBank/DDBJ databases">
        <title>Haloarcula sp. a new haloarchaeum isolate from saline soil.</title>
        <authorList>
            <person name="Strakova D."/>
            <person name="Galisteo C."/>
            <person name="Sanchez-Porro C."/>
            <person name="Ventosa A."/>
        </authorList>
    </citation>
    <scope>NUCLEOTIDE SEQUENCE [LARGE SCALE GENOMIC DNA]</scope>
    <source>
        <strain evidence="2 3">S1CR25-12</strain>
    </source>
</reference>
<gene>
    <name evidence="2" type="ORF">NDI56_18920</name>
</gene>